<reference evidence="1 2" key="1">
    <citation type="journal article" date="2018" name="PLoS Pathog.">
        <title>Evolution of structural diversity of trichothecenes, a family of toxins produced by plant pathogenic and entomopathogenic fungi.</title>
        <authorList>
            <person name="Proctor R.H."/>
            <person name="McCormick S.P."/>
            <person name="Kim H.S."/>
            <person name="Cardoza R.E."/>
            <person name="Stanley A.M."/>
            <person name="Lindo L."/>
            <person name="Kelly A."/>
            <person name="Brown D.W."/>
            <person name="Lee T."/>
            <person name="Vaughan M.M."/>
            <person name="Alexander N.J."/>
            <person name="Busman M."/>
            <person name="Gutierrez S."/>
        </authorList>
    </citation>
    <scope>NUCLEOTIDE SEQUENCE [LARGE SCALE GENOMIC DNA]</scope>
    <source>
        <strain evidence="1 2">IBT 40837</strain>
    </source>
</reference>
<comment type="caution">
    <text evidence="1">The sequence shown here is derived from an EMBL/GenBank/DDBJ whole genome shotgun (WGS) entry which is preliminary data.</text>
</comment>
<dbReference type="EMBL" id="PXOA01000389">
    <property type="protein sequence ID" value="RFU76038.1"/>
    <property type="molecule type" value="Genomic_DNA"/>
</dbReference>
<evidence type="ECO:0000313" key="1">
    <source>
        <dbReference type="EMBL" id="RFU76038.1"/>
    </source>
</evidence>
<dbReference type="AlphaFoldDB" id="A0A395NIY5"/>
<dbReference type="Proteomes" id="UP000266272">
    <property type="component" value="Unassembled WGS sequence"/>
</dbReference>
<organism evidence="1 2">
    <name type="scientific">Trichoderma arundinaceum</name>
    <dbReference type="NCBI Taxonomy" id="490622"/>
    <lineage>
        <taxon>Eukaryota</taxon>
        <taxon>Fungi</taxon>
        <taxon>Dikarya</taxon>
        <taxon>Ascomycota</taxon>
        <taxon>Pezizomycotina</taxon>
        <taxon>Sordariomycetes</taxon>
        <taxon>Hypocreomycetidae</taxon>
        <taxon>Hypocreales</taxon>
        <taxon>Hypocreaceae</taxon>
        <taxon>Trichoderma</taxon>
    </lineage>
</organism>
<gene>
    <name evidence="1" type="ORF">TARUN_6199</name>
</gene>
<keyword evidence="2" id="KW-1185">Reference proteome</keyword>
<protein>
    <submittedName>
        <fullName evidence="1">Uncharacterized protein</fullName>
    </submittedName>
</protein>
<name>A0A395NIY5_TRIAR</name>
<accession>A0A395NIY5</accession>
<sequence length="219" mass="24914">MSSSYTLWLSHNLPIIQSFLNLGQSIHITIIQPLPTIQDAESQENSIELHDLSHIVRRISLPTAALPLASLPLASLPLASFPLASLPPTKQSAPFRCTGKCPLTCKIPGPHLRGCLAVVIQVYSLLPFKGGELQQTESGLVRMPSKYVDDGLSDWERRYRRYRLVRMLANPDERDRLRAEAERVRGRMVTAEQWDHVLEREAARLKIAWTREMRSQWEN</sequence>
<proteinExistence type="predicted"/>
<evidence type="ECO:0000313" key="2">
    <source>
        <dbReference type="Proteomes" id="UP000266272"/>
    </source>
</evidence>